<dbReference type="AlphaFoldDB" id="A0AAN8EEV2"/>
<evidence type="ECO:0000313" key="1">
    <source>
        <dbReference type="EMBL" id="KAK5948000.1"/>
    </source>
</evidence>
<name>A0AAN8EEV2_9EURO</name>
<keyword evidence="2" id="KW-1185">Reference proteome</keyword>
<sequence length="200" mass="22733">MQKRRWTEPRSLELQCWIKFIQRRSNVFPSAAPPLRPPPSKSDLFARVVNIRHLGVHRRVLDFPTILRYLDAAHAFAVLHRDPEVSGRIAHIAHNLQEVYDDVVVQQGGLKDKMQLKLDEICLQQAALEEQTKIEADRLNQQLLADAGTKVDQLLGGRRPPQAVRKESPFADWSDIDDILLEAASRMVLGSTLPRTASYC</sequence>
<dbReference type="Proteomes" id="UP001316803">
    <property type="component" value="Unassembled WGS sequence"/>
</dbReference>
<gene>
    <name evidence="1" type="ORF">OHC33_010984</name>
</gene>
<proteinExistence type="predicted"/>
<organism evidence="1 2">
    <name type="scientific">Knufia fluminis</name>
    <dbReference type="NCBI Taxonomy" id="191047"/>
    <lineage>
        <taxon>Eukaryota</taxon>
        <taxon>Fungi</taxon>
        <taxon>Dikarya</taxon>
        <taxon>Ascomycota</taxon>
        <taxon>Pezizomycotina</taxon>
        <taxon>Eurotiomycetes</taxon>
        <taxon>Chaetothyriomycetidae</taxon>
        <taxon>Chaetothyriales</taxon>
        <taxon>Trichomeriaceae</taxon>
        <taxon>Knufia</taxon>
    </lineage>
</organism>
<evidence type="ECO:0000313" key="2">
    <source>
        <dbReference type="Proteomes" id="UP001316803"/>
    </source>
</evidence>
<dbReference type="EMBL" id="JAKLMC020000056">
    <property type="protein sequence ID" value="KAK5948000.1"/>
    <property type="molecule type" value="Genomic_DNA"/>
</dbReference>
<protein>
    <submittedName>
        <fullName evidence="1">Uncharacterized protein</fullName>
    </submittedName>
</protein>
<reference evidence="1 2" key="1">
    <citation type="submission" date="2022-12" db="EMBL/GenBank/DDBJ databases">
        <title>Genomic features and morphological characterization of a novel Knufia sp. strain isolated from spacecraft assembly facility.</title>
        <authorList>
            <person name="Teixeira M."/>
            <person name="Chander A.M."/>
            <person name="Stajich J.E."/>
            <person name="Venkateswaran K."/>
        </authorList>
    </citation>
    <scope>NUCLEOTIDE SEQUENCE [LARGE SCALE GENOMIC DNA]</scope>
    <source>
        <strain evidence="1 2">FJI-L2-BK-P2</strain>
    </source>
</reference>
<comment type="caution">
    <text evidence="1">The sequence shown here is derived from an EMBL/GenBank/DDBJ whole genome shotgun (WGS) entry which is preliminary data.</text>
</comment>
<accession>A0AAN8EEV2</accession>